<evidence type="ECO:0000313" key="4">
    <source>
        <dbReference type="Proteomes" id="UP000193963"/>
    </source>
</evidence>
<dbReference type="GO" id="GO:0016787">
    <property type="term" value="F:hydrolase activity"/>
    <property type="evidence" value="ECO:0007669"/>
    <property type="project" value="UniProtKB-KW"/>
</dbReference>
<sequence length="295" mass="33286">MTRTMNVDELIAIDFHTHAEEPCKCSRDDGYNEFQAGMAKYFKNPAGADGMLPTVPQTAEYFRERKIGAVIFPVDAERETGFHRYSNEEVAELAAENADVLIPFASIDPHKGKAGAREARRLVRDYGVKGFKFHPTMQGFFPNDRMAYTLYEAIAEEGAISLFHTGQTGVGSGMRGGMGMRLKYSNPMHVDDVAVDFPDMPIVLAHPSFPWTEEGLSVAQHKPNVYIDMSGWAPKYFPPIFVKYANSILKKKMLFGSDWPAITPDRWVSEFQDLDLKEEVKPLILKENARRLLKI</sequence>
<dbReference type="InterPro" id="IPR032465">
    <property type="entry name" value="ACMSD"/>
</dbReference>
<accession>A0A1X6Y729</accession>
<dbReference type="InterPro" id="IPR032466">
    <property type="entry name" value="Metal_Hydrolase"/>
</dbReference>
<proteinExistence type="predicted"/>
<dbReference type="CDD" id="cd01292">
    <property type="entry name" value="metallo-dependent_hydrolases"/>
    <property type="match status" value="1"/>
</dbReference>
<dbReference type="SUPFAM" id="SSF51556">
    <property type="entry name" value="Metallo-dependent hydrolases"/>
    <property type="match status" value="1"/>
</dbReference>
<dbReference type="PANTHER" id="PTHR21240:SF19">
    <property type="entry name" value="CATALYTIC_ HYDROLASE"/>
    <property type="match status" value="1"/>
</dbReference>
<dbReference type="Proteomes" id="UP000193963">
    <property type="component" value="Unassembled WGS sequence"/>
</dbReference>
<protein>
    <submittedName>
        <fullName evidence="3">Amidohydrolase</fullName>
    </submittedName>
</protein>
<dbReference type="GO" id="GO:0016831">
    <property type="term" value="F:carboxy-lyase activity"/>
    <property type="evidence" value="ECO:0007669"/>
    <property type="project" value="InterPro"/>
</dbReference>
<reference evidence="3 4" key="1">
    <citation type="submission" date="2017-03" db="EMBL/GenBank/DDBJ databases">
        <authorList>
            <person name="Afonso C.L."/>
            <person name="Miller P.J."/>
            <person name="Scott M.A."/>
            <person name="Spackman E."/>
            <person name="Goraichik I."/>
            <person name="Dimitrov K.M."/>
            <person name="Suarez D.L."/>
            <person name="Swayne D.E."/>
        </authorList>
    </citation>
    <scope>NUCLEOTIDE SEQUENCE [LARGE SCALE GENOMIC DNA]</scope>
    <source>
        <strain evidence="3 4">CECT 7751</strain>
    </source>
</reference>
<dbReference type="PANTHER" id="PTHR21240">
    <property type="entry name" value="2-AMINO-3-CARBOXYLMUCONATE-6-SEMIALDEHYDE DECARBOXYLASE"/>
    <property type="match status" value="1"/>
</dbReference>
<evidence type="ECO:0000256" key="1">
    <source>
        <dbReference type="ARBA" id="ARBA00023239"/>
    </source>
</evidence>
<keyword evidence="3" id="KW-0378">Hydrolase</keyword>
<feature type="domain" description="Amidohydrolase-related" evidence="2">
    <location>
        <begin position="58"/>
        <end position="294"/>
    </location>
</feature>
<dbReference type="Gene3D" id="3.20.20.140">
    <property type="entry name" value="Metal-dependent hydrolases"/>
    <property type="match status" value="1"/>
</dbReference>
<organism evidence="3 4">
    <name type="scientific">Pseudooceanicola marinus</name>
    <dbReference type="NCBI Taxonomy" id="396013"/>
    <lineage>
        <taxon>Bacteria</taxon>
        <taxon>Pseudomonadati</taxon>
        <taxon>Pseudomonadota</taxon>
        <taxon>Alphaproteobacteria</taxon>
        <taxon>Rhodobacterales</taxon>
        <taxon>Paracoccaceae</taxon>
        <taxon>Pseudooceanicola</taxon>
    </lineage>
</organism>
<dbReference type="Pfam" id="PF04909">
    <property type="entry name" value="Amidohydro_2"/>
    <property type="match status" value="1"/>
</dbReference>
<dbReference type="EMBL" id="FWFN01000001">
    <property type="protein sequence ID" value="SLN12132.1"/>
    <property type="molecule type" value="Genomic_DNA"/>
</dbReference>
<dbReference type="InterPro" id="IPR006680">
    <property type="entry name" value="Amidohydro-rel"/>
</dbReference>
<name>A0A1X6Y729_9RHOB</name>
<keyword evidence="4" id="KW-1185">Reference proteome</keyword>
<evidence type="ECO:0000259" key="2">
    <source>
        <dbReference type="Pfam" id="PF04909"/>
    </source>
</evidence>
<gene>
    <name evidence="3" type="ORF">PSM7751_00202</name>
</gene>
<dbReference type="AlphaFoldDB" id="A0A1X6Y729"/>
<evidence type="ECO:0000313" key="3">
    <source>
        <dbReference type="EMBL" id="SLN12132.1"/>
    </source>
</evidence>
<keyword evidence="1" id="KW-0456">Lyase</keyword>